<feature type="transmembrane region" description="Helical" evidence="1">
    <location>
        <begin position="256"/>
        <end position="278"/>
    </location>
</feature>
<dbReference type="OrthoDB" id="619536at2759"/>
<evidence type="ECO:0000313" key="3">
    <source>
        <dbReference type="Proteomes" id="UP000595140"/>
    </source>
</evidence>
<organism evidence="2 3">
    <name type="scientific">Cuscuta campestris</name>
    <dbReference type="NCBI Taxonomy" id="132261"/>
    <lineage>
        <taxon>Eukaryota</taxon>
        <taxon>Viridiplantae</taxon>
        <taxon>Streptophyta</taxon>
        <taxon>Embryophyta</taxon>
        <taxon>Tracheophyta</taxon>
        <taxon>Spermatophyta</taxon>
        <taxon>Magnoliopsida</taxon>
        <taxon>eudicotyledons</taxon>
        <taxon>Gunneridae</taxon>
        <taxon>Pentapetalae</taxon>
        <taxon>asterids</taxon>
        <taxon>lamiids</taxon>
        <taxon>Solanales</taxon>
        <taxon>Convolvulaceae</taxon>
        <taxon>Cuscuteae</taxon>
        <taxon>Cuscuta</taxon>
        <taxon>Cuscuta subgen. Grammica</taxon>
        <taxon>Cuscuta sect. Cleistogrammica</taxon>
    </lineage>
</organism>
<reference evidence="2 3" key="1">
    <citation type="submission" date="2018-04" db="EMBL/GenBank/DDBJ databases">
        <authorList>
            <person name="Vogel A."/>
        </authorList>
    </citation>
    <scope>NUCLEOTIDE SEQUENCE [LARGE SCALE GENOMIC DNA]</scope>
</reference>
<dbReference type="InterPro" id="IPR013877">
    <property type="entry name" value="YAP-bd/ALF4/Glomulin"/>
</dbReference>
<dbReference type="EMBL" id="OOIL02000116">
    <property type="protein sequence ID" value="VFQ60725.1"/>
    <property type="molecule type" value="Genomic_DNA"/>
</dbReference>
<dbReference type="PANTHER" id="PTHR15430">
    <property type="entry name" value="GLOMULIN"/>
    <property type="match status" value="1"/>
</dbReference>
<proteinExistence type="predicted"/>
<sequence length="291" mass="32412">MAEDTPPSCSSDSAILRLHQLLASCSLSIEAGDYSGSDRSVSELVDFLNPVSDSTAREADDEDAERKAFRILTEIHRCMTSPSLSQEVVETLSFELPKSVCRVACASKRCSDLAECFIDSLLEKCSPREMLSILCDALSSPDKQFRTTLYYAPLLSGIAKVLLRIQRRQFQQVKSAVPVILRILNHTTLEMDDEDPDADYGTLFFKAIDIANSIQAVCEKLTDKQKLQAFFGLFILQLMALVSIDSRARTSHFLPIVIHLSHFLHLCGFSYIGLITGFDVDRISNMMVQGE</sequence>
<accession>A0A484K846</accession>
<evidence type="ECO:0000313" key="2">
    <source>
        <dbReference type="EMBL" id="VFQ60725.1"/>
    </source>
</evidence>
<evidence type="ECO:0000256" key="1">
    <source>
        <dbReference type="SAM" id="Phobius"/>
    </source>
</evidence>
<feature type="transmembrane region" description="Helical" evidence="1">
    <location>
        <begin position="227"/>
        <end position="244"/>
    </location>
</feature>
<keyword evidence="1" id="KW-1133">Transmembrane helix</keyword>
<dbReference type="GO" id="GO:0055105">
    <property type="term" value="F:ubiquitin-protein transferase inhibitor activity"/>
    <property type="evidence" value="ECO:0007669"/>
    <property type="project" value="TreeGrafter"/>
</dbReference>
<dbReference type="AlphaFoldDB" id="A0A484K846"/>
<name>A0A484K846_9ASTE</name>
<dbReference type="Proteomes" id="UP000595140">
    <property type="component" value="Unassembled WGS sequence"/>
</dbReference>
<dbReference type="Pfam" id="PF08568">
    <property type="entry name" value="Kinetochor_Ybp2"/>
    <property type="match status" value="1"/>
</dbReference>
<protein>
    <submittedName>
        <fullName evidence="2">Uncharacterized protein</fullName>
    </submittedName>
</protein>
<dbReference type="InterPro" id="IPR019516">
    <property type="entry name" value="Glomulin/ALF4"/>
</dbReference>
<dbReference type="GO" id="GO:0005737">
    <property type="term" value="C:cytoplasm"/>
    <property type="evidence" value="ECO:0007669"/>
    <property type="project" value="TreeGrafter"/>
</dbReference>
<keyword evidence="3" id="KW-1185">Reference proteome</keyword>
<keyword evidence="1" id="KW-0472">Membrane</keyword>
<gene>
    <name evidence="2" type="ORF">CCAM_LOCUS2501</name>
</gene>
<dbReference type="PANTHER" id="PTHR15430:SF1">
    <property type="entry name" value="GLOMULIN"/>
    <property type="match status" value="1"/>
</dbReference>
<keyword evidence="1" id="KW-0812">Transmembrane</keyword>